<evidence type="ECO:0000313" key="3">
    <source>
        <dbReference type="Proteomes" id="UP000010420"/>
    </source>
</evidence>
<dbReference type="PATRIC" id="fig|545697.3.peg.2903"/>
<dbReference type="AlphaFoldDB" id="L1Q6F2"/>
<evidence type="ECO:0000313" key="2">
    <source>
        <dbReference type="EMBL" id="EKY23285.1"/>
    </source>
</evidence>
<organism evidence="2 3">
    <name type="scientific">Clostridium celatum DSM 1785</name>
    <dbReference type="NCBI Taxonomy" id="545697"/>
    <lineage>
        <taxon>Bacteria</taxon>
        <taxon>Bacillati</taxon>
        <taxon>Bacillota</taxon>
        <taxon>Clostridia</taxon>
        <taxon>Eubacteriales</taxon>
        <taxon>Clostridiaceae</taxon>
        <taxon>Clostridium</taxon>
    </lineage>
</organism>
<comment type="caution">
    <text evidence="2">The sequence shown here is derived from an EMBL/GenBank/DDBJ whole genome shotgun (WGS) entry which is preliminary data.</text>
</comment>
<dbReference type="eggNOG" id="COG1695">
    <property type="taxonomic scope" value="Bacteria"/>
</dbReference>
<dbReference type="SUPFAM" id="SSF46785">
    <property type="entry name" value="Winged helix' DNA-binding domain"/>
    <property type="match status" value="1"/>
</dbReference>
<dbReference type="EMBL" id="AMEZ01000109">
    <property type="protein sequence ID" value="EKY23285.1"/>
    <property type="molecule type" value="Genomic_DNA"/>
</dbReference>
<dbReference type="Gene3D" id="1.10.10.10">
    <property type="entry name" value="Winged helix-like DNA-binding domain superfamily/Winged helix DNA-binding domain"/>
    <property type="match status" value="1"/>
</dbReference>
<dbReference type="InterPro" id="IPR005149">
    <property type="entry name" value="Tscrpt_reg_PadR_N"/>
</dbReference>
<dbReference type="InterPro" id="IPR052509">
    <property type="entry name" value="Metal_resp_DNA-bind_regulator"/>
</dbReference>
<dbReference type="PANTHER" id="PTHR33169:SF14">
    <property type="entry name" value="TRANSCRIPTIONAL REGULATOR RV3488"/>
    <property type="match status" value="1"/>
</dbReference>
<dbReference type="Proteomes" id="UP000010420">
    <property type="component" value="Unassembled WGS sequence"/>
</dbReference>
<feature type="domain" description="Transcription regulator PadR N-terminal" evidence="1">
    <location>
        <begin position="27"/>
        <end position="96"/>
    </location>
</feature>
<gene>
    <name evidence="2" type="ORF">HMPREF0216_02955</name>
</gene>
<accession>L1Q6F2</accession>
<dbReference type="HOGENOM" id="CLU_063440_3_3_9"/>
<dbReference type="Pfam" id="PF03551">
    <property type="entry name" value="PadR"/>
    <property type="match status" value="1"/>
</dbReference>
<dbReference type="InterPro" id="IPR036390">
    <property type="entry name" value="WH_DNA-bd_sf"/>
</dbReference>
<keyword evidence="3" id="KW-1185">Reference proteome</keyword>
<evidence type="ECO:0000259" key="1">
    <source>
        <dbReference type="Pfam" id="PF03551"/>
    </source>
</evidence>
<dbReference type="STRING" id="545697.HMPREF0216_02955"/>
<proteinExistence type="predicted"/>
<reference evidence="2 3" key="1">
    <citation type="submission" date="2012-05" db="EMBL/GenBank/DDBJ databases">
        <authorList>
            <person name="Weinstock G."/>
            <person name="Sodergren E."/>
            <person name="Lobos E.A."/>
            <person name="Fulton L."/>
            <person name="Fulton R."/>
            <person name="Courtney L."/>
            <person name="Fronick C."/>
            <person name="O'Laughlin M."/>
            <person name="Godfrey J."/>
            <person name="Wilson R.M."/>
            <person name="Miner T."/>
            <person name="Farmer C."/>
            <person name="Delehaunty K."/>
            <person name="Cordes M."/>
            <person name="Minx P."/>
            <person name="Tomlinson C."/>
            <person name="Chen J."/>
            <person name="Wollam A."/>
            <person name="Pepin K.H."/>
            <person name="Bhonagiri V."/>
            <person name="Zhang X."/>
            <person name="Suruliraj S."/>
            <person name="Warren W."/>
            <person name="Mitreva M."/>
            <person name="Mardis E.R."/>
            <person name="Wilson R.K."/>
        </authorList>
    </citation>
    <scope>NUCLEOTIDE SEQUENCE [LARGE SCALE GENOMIC DNA]</scope>
    <source>
        <strain evidence="2 3">DSM 1785</strain>
    </source>
</reference>
<name>L1Q6F2_9CLOT</name>
<sequence>MYLTTMYGGEFMKINKELLKGSTTVLILSLLNRKDMYGYEMIKEIELRSNGIFSFKEGTLYPILHNLENANYIEAYWDNSTGARKRKYYKITECGKGILLEKESEWKLFSNTVNSVLWEAKLCLV</sequence>
<dbReference type="PANTHER" id="PTHR33169">
    <property type="entry name" value="PADR-FAMILY TRANSCRIPTIONAL REGULATOR"/>
    <property type="match status" value="1"/>
</dbReference>
<protein>
    <submittedName>
        <fullName evidence="2">Transcriptional regulator, PadR family</fullName>
    </submittedName>
</protein>
<dbReference type="InterPro" id="IPR036388">
    <property type="entry name" value="WH-like_DNA-bd_sf"/>
</dbReference>